<reference evidence="4 5" key="1">
    <citation type="submission" date="2011-09" db="EMBL/GenBank/DDBJ databases">
        <authorList>
            <person name="Weinstock G."/>
            <person name="Sodergren E."/>
            <person name="Clifton S."/>
            <person name="Fulton L."/>
            <person name="Fulton B."/>
            <person name="Courtney L."/>
            <person name="Fronick C."/>
            <person name="Harrison M."/>
            <person name="Strong C."/>
            <person name="Farmer C."/>
            <person name="Delahaunty K."/>
            <person name="Markovic C."/>
            <person name="Hall O."/>
            <person name="Minx P."/>
            <person name="Tomlinson C."/>
            <person name="Mitreva M."/>
            <person name="Hou S."/>
            <person name="Chen J."/>
            <person name="Wollam A."/>
            <person name="Pepin K.H."/>
            <person name="Johnson M."/>
            <person name="Bhonagiri V."/>
            <person name="Zhang X."/>
            <person name="Suruliraj S."/>
            <person name="Warren W."/>
            <person name="Chinwalla A."/>
            <person name="Mardis E.R."/>
            <person name="Wilson R.K."/>
        </authorList>
    </citation>
    <scope>NUCLEOTIDE SEQUENCE [LARGE SCALE GENOMIC DNA]</scope>
    <source>
        <strain evidence="4 5">F0439</strain>
    </source>
</reference>
<dbReference type="FunFam" id="1.10.3210.10:FF:000001">
    <property type="entry name" value="GTP pyrophosphokinase RelA"/>
    <property type="match status" value="1"/>
</dbReference>
<dbReference type="SMART" id="SM00954">
    <property type="entry name" value="RelA_SpoT"/>
    <property type="match status" value="1"/>
</dbReference>
<dbReference type="InterPro" id="IPR043519">
    <property type="entry name" value="NT_sf"/>
</dbReference>
<dbReference type="EMBL" id="AGEY01000195">
    <property type="protein sequence ID" value="EHL95970.1"/>
    <property type="molecule type" value="Genomic_DNA"/>
</dbReference>
<sequence>MATKIWTADAVIKKVSEYMNDAHVNMVKKAYEFARVAHRDQMRQSGEPYITHPIQVAGILADLHMDPETVSAGFLHDVVEDTGVELSDVQELFGHDVALIVDGVTKLSKIKYKSSEERLAENHRKLLLAMCQDIRVMIVKLADRLHNMRTLKSLRPDKQRRIAKETLEIYAPIADRLGIGTIKWELEDISLRYLNPQQYYRIVHLMNSRRDQRVDYIQKAISEVKSAIADLDIKSEIYGRPKHIYSVYKKMVEKHKQFSQIYDLLAIRVIVESIKDCYAVLGAIHTEWKPIARPL</sequence>
<dbReference type="STRING" id="797515.HMPREF9103_02709"/>
<evidence type="ECO:0000256" key="2">
    <source>
        <dbReference type="ARBA" id="ARBA00007476"/>
    </source>
</evidence>
<proteinExistence type="inferred from homology"/>
<evidence type="ECO:0000313" key="4">
    <source>
        <dbReference type="EMBL" id="EHL95970.1"/>
    </source>
</evidence>
<dbReference type="CDD" id="cd05399">
    <property type="entry name" value="NT_Rel-Spo_like"/>
    <property type="match status" value="1"/>
</dbReference>
<feature type="domain" description="HD" evidence="3">
    <location>
        <begin position="49"/>
        <end position="148"/>
    </location>
</feature>
<dbReference type="Pfam" id="PF04607">
    <property type="entry name" value="RelA_SpoT"/>
    <property type="match status" value="1"/>
</dbReference>
<dbReference type="SUPFAM" id="SSF81301">
    <property type="entry name" value="Nucleotidyltransferase"/>
    <property type="match status" value="1"/>
</dbReference>
<dbReference type="PANTHER" id="PTHR21262">
    <property type="entry name" value="GUANOSINE-3',5'-BIS DIPHOSPHATE 3'-PYROPHOSPHOHYDROLASE"/>
    <property type="match status" value="1"/>
</dbReference>
<dbReference type="SMART" id="SM00471">
    <property type="entry name" value="HDc"/>
    <property type="match status" value="1"/>
</dbReference>
<keyword evidence="5" id="KW-1185">Reference proteome</keyword>
<dbReference type="eggNOG" id="COG0317">
    <property type="taxonomic scope" value="Bacteria"/>
</dbReference>
<gene>
    <name evidence="4" type="ORF">HMPREF9103_02709</name>
</gene>
<dbReference type="InterPro" id="IPR006674">
    <property type="entry name" value="HD_domain"/>
</dbReference>
<evidence type="ECO:0000256" key="1">
    <source>
        <dbReference type="ARBA" id="ARBA00004976"/>
    </source>
</evidence>
<dbReference type="InterPro" id="IPR007685">
    <property type="entry name" value="RelA_SpoT"/>
</dbReference>
<comment type="similarity">
    <text evidence="2">Belongs to the RelA/SpoT family.</text>
</comment>
<dbReference type="Proteomes" id="UP000004625">
    <property type="component" value="Unassembled WGS sequence"/>
</dbReference>
<dbReference type="HOGENOM" id="CLU_012300_1_0_9"/>
<dbReference type="PANTHER" id="PTHR21262:SF31">
    <property type="entry name" value="GTP PYROPHOSPHOKINASE"/>
    <property type="match status" value="1"/>
</dbReference>
<accession>G9ZSJ0</accession>
<name>G9ZSJ0_9LACO</name>
<evidence type="ECO:0000313" key="5">
    <source>
        <dbReference type="Proteomes" id="UP000004625"/>
    </source>
</evidence>
<dbReference type="GO" id="GO:0015970">
    <property type="term" value="P:guanosine tetraphosphate biosynthetic process"/>
    <property type="evidence" value="ECO:0007669"/>
    <property type="project" value="UniProtKB-UniPathway"/>
</dbReference>
<dbReference type="Gene3D" id="1.10.3210.10">
    <property type="entry name" value="Hypothetical protein af1432"/>
    <property type="match status" value="1"/>
</dbReference>
<dbReference type="PROSITE" id="PS51831">
    <property type="entry name" value="HD"/>
    <property type="match status" value="1"/>
</dbReference>
<evidence type="ECO:0000259" key="3">
    <source>
        <dbReference type="PROSITE" id="PS51831"/>
    </source>
</evidence>
<dbReference type="InterPro" id="IPR003607">
    <property type="entry name" value="HD/PDEase_dom"/>
</dbReference>
<dbReference type="AlphaFoldDB" id="G9ZSJ0"/>
<dbReference type="GO" id="GO:0005886">
    <property type="term" value="C:plasma membrane"/>
    <property type="evidence" value="ECO:0007669"/>
    <property type="project" value="TreeGrafter"/>
</dbReference>
<dbReference type="Pfam" id="PF13328">
    <property type="entry name" value="HD_4"/>
    <property type="match status" value="1"/>
</dbReference>
<dbReference type="UniPathway" id="UPA00908">
    <property type="reaction ID" value="UER00884"/>
</dbReference>
<protein>
    <submittedName>
        <fullName evidence="4">HD domain protein</fullName>
    </submittedName>
</protein>
<dbReference type="CDD" id="cd00077">
    <property type="entry name" value="HDc"/>
    <property type="match status" value="1"/>
</dbReference>
<comment type="caution">
    <text evidence="4">The sequence shown here is derived from an EMBL/GenBank/DDBJ whole genome shotgun (WGS) entry which is preliminary data.</text>
</comment>
<comment type="pathway">
    <text evidence="1">Purine metabolism; ppGpp biosynthesis; ppGpp from GTP: step 1/2.</text>
</comment>
<dbReference type="Gene3D" id="3.30.460.10">
    <property type="entry name" value="Beta Polymerase, domain 2"/>
    <property type="match status" value="1"/>
</dbReference>
<dbReference type="PATRIC" id="fig|797515.3.peg.2453"/>
<organism evidence="4 5">
    <name type="scientific">Lentilactobacillus parafarraginis F0439</name>
    <dbReference type="NCBI Taxonomy" id="797515"/>
    <lineage>
        <taxon>Bacteria</taxon>
        <taxon>Bacillati</taxon>
        <taxon>Bacillota</taxon>
        <taxon>Bacilli</taxon>
        <taxon>Lactobacillales</taxon>
        <taxon>Lactobacillaceae</taxon>
        <taxon>Lentilactobacillus</taxon>
    </lineage>
</organism>
<dbReference type="SUPFAM" id="SSF109604">
    <property type="entry name" value="HD-domain/PDEase-like"/>
    <property type="match status" value="1"/>
</dbReference>